<name>A0A6J5NLF6_9CAUD</name>
<proteinExistence type="predicted"/>
<dbReference type="EMBL" id="LR796632">
    <property type="protein sequence ID" value="CAB4156144.1"/>
    <property type="molecule type" value="Genomic_DNA"/>
</dbReference>
<reference evidence="1" key="1">
    <citation type="submission" date="2020-04" db="EMBL/GenBank/DDBJ databases">
        <authorList>
            <person name="Chiriac C."/>
            <person name="Salcher M."/>
            <person name="Ghai R."/>
            <person name="Kavagutti S V."/>
        </authorList>
    </citation>
    <scope>NUCLEOTIDE SEQUENCE</scope>
</reference>
<dbReference type="InterPro" id="IPR021098">
    <property type="entry name" value="Phage_P22_Gp10"/>
</dbReference>
<evidence type="ECO:0000313" key="1">
    <source>
        <dbReference type="EMBL" id="CAB4156144.1"/>
    </source>
</evidence>
<accession>A0A6J5NLF6</accession>
<protein>
    <submittedName>
        <fullName evidence="1">Bacteriophage P22, Gp10, DNA-stabilising</fullName>
    </submittedName>
</protein>
<sequence length="467" mass="50967">MPEVPILSGIYADSAADFRVALPVNLVPVPTGAGISRSYLRPGDGLVQLGTSPGADRGGIEWRGQCYRVMGSRLVRIDAAGALTDIGNVGAGGLASFDYSFDYLAIASAGNLFLYNGATLQQVTDPDLGAVRDVIWIDGYFMTTDGEFLVVTELNNPFAVDPLKYGSAEIDPDPIKALIKFRNEIYALNRHTIEIYDNTGATGFPFQRNERAVIQKGVVGTQACCIMGDAIAFLGGARNEAPGVFLGVSGQAQKISTREIDTILQGYTEEQLSEVMLETRLDRSHQYLYIHLPDRALVYDAAATGALQSPVWFTLTSAIDGFARYQAQGFVWCYGQWICGDPTAARYGRLSDEVSHHYGQKVRWEFSTPIVYNAARGAVFHAMELTCLTGNVALGADPYVTTSHSFDGRSWSVPRRASVGKVGNTTKRVQWRQMGFMQAWRAQRFQSDSDAHVSIARLEATLEPLAV</sequence>
<organism evidence="1">
    <name type="scientific">uncultured Caudovirales phage</name>
    <dbReference type="NCBI Taxonomy" id="2100421"/>
    <lineage>
        <taxon>Viruses</taxon>
        <taxon>Duplodnaviria</taxon>
        <taxon>Heunggongvirae</taxon>
        <taxon>Uroviricota</taxon>
        <taxon>Caudoviricetes</taxon>
        <taxon>Peduoviridae</taxon>
        <taxon>Maltschvirus</taxon>
        <taxon>Maltschvirus maltsch</taxon>
    </lineage>
</organism>
<dbReference type="Pfam" id="PF11134">
    <property type="entry name" value="Phage_stabilise"/>
    <property type="match status" value="1"/>
</dbReference>
<gene>
    <name evidence="1" type="ORF">UFOVP670_57</name>
</gene>